<evidence type="ECO:0000313" key="4">
    <source>
        <dbReference type="EMBL" id="KAK3930218.1"/>
    </source>
</evidence>
<keyword evidence="5" id="KW-1185">Reference proteome</keyword>
<evidence type="ECO:0000259" key="3">
    <source>
        <dbReference type="Pfam" id="PF14160"/>
    </source>
</evidence>
<dbReference type="EMBL" id="JAHWGI010001411">
    <property type="protein sequence ID" value="KAK3930218.1"/>
    <property type="molecule type" value="Genomic_DNA"/>
</dbReference>
<dbReference type="InterPro" id="IPR025741">
    <property type="entry name" value="FAM110_C"/>
</dbReference>
<dbReference type="PANTHER" id="PTHR14758">
    <property type="entry name" value="AGAP005440-PA"/>
    <property type="match status" value="1"/>
</dbReference>
<comment type="caution">
    <text evidence="4">The sequence shown here is derived from an EMBL/GenBank/DDBJ whole genome shotgun (WGS) entry which is preliminary data.</text>
</comment>
<proteinExistence type="inferred from homology"/>
<organism evidence="4 5">
    <name type="scientific">Frankliniella fusca</name>
    <dbReference type="NCBI Taxonomy" id="407009"/>
    <lineage>
        <taxon>Eukaryota</taxon>
        <taxon>Metazoa</taxon>
        <taxon>Ecdysozoa</taxon>
        <taxon>Arthropoda</taxon>
        <taxon>Hexapoda</taxon>
        <taxon>Insecta</taxon>
        <taxon>Pterygota</taxon>
        <taxon>Neoptera</taxon>
        <taxon>Paraneoptera</taxon>
        <taxon>Thysanoptera</taxon>
        <taxon>Terebrantia</taxon>
        <taxon>Thripoidea</taxon>
        <taxon>Thripidae</taxon>
        <taxon>Frankliniella</taxon>
    </lineage>
</organism>
<dbReference type="AlphaFoldDB" id="A0AAE1HZ75"/>
<dbReference type="Proteomes" id="UP001219518">
    <property type="component" value="Unassembled WGS sequence"/>
</dbReference>
<comment type="similarity">
    <text evidence="1">Belongs to the FAM110 family.</text>
</comment>
<feature type="compositionally biased region" description="Low complexity" evidence="2">
    <location>
        <begin position="468"/>
        <end position="477"/>
    </location>
</feature>
<evidence type="ECO:0000256" key="1">
    <source>
        <dbReference type="ARBA" id="ARBA00010576"/>
    </source>
</evidence>
<feature type="region of interest" description="Disordered" evidence="2">
    <location>
        <begin position="142"/>
        <end position="490"/>
    </location>
</feature>
<feature type="compositionally biased region" description="Polar residues" evidence="2">
    <location>
        <begin position="263"/>
        <end position="287"/>
    </location>
</feature>
<feature type="compositionally biased region" description="Low complexity" evidence="2">
    <location>
        <begin position="421"/>
        <end position="436"/>
    </location>
</feature>
<dbReference type="Pfam" id="PF14160">
    <property type="entry name" value="FAM110_C"/>
    <property type="match status" value="1"/>
</dbReference>
<dbReference type="InterPro" id="IPR025740">
    <property type="entry name" value="FAM110"/>
</dbReference>
<accession>A0AAE1HZ75</accession>
<feature type="compositionally biased region" description="Polar residues" evidence="2">
    <location>
        <begin position="442"/>
        <end position="455"/>
    </location>
</feature>
<evidence type="ECO:0000256" key="2">
    <source>
        <dbReference type="SAM" id="MobiDB-lite"/>
    </source>
</evidence>
<feature type="compositionally biased region" description="Low complexity" evidence="2">
    <location>
        <begin position="151"/>
        <end position="160"/>
    </location>
</feature>
<feature type="domain" description="Centrosome-associated FAM110 C-terminal" evidence="3">
    <location>
        <begin position="533"/>
        <end position="637"/>
    </location>
</feature>
<evidence type="ECO:0000313" key="5">
    <source>
        <dbReference type="Proteomes" id="UP001219518"/>
    </source>
</evidence>
<feature type="compositionally biased region" description="Low complexity" evidence="2">
    <location>
        <begin position="309"/>
        <end position="324"/>
    </location>
</feature>
<feature type="compositionally biased region" description="Low complexity" evidence="2">
    <location>
        <begin position="340"/>
        <end position="361"/>
    </location>
</feature>
<dbReference type="PANTHER" id="PTHR14758:SF1">
    <property type="entry name" value="CENTROSOME-ASSOCIATED FAM110 C-TERMINAL DOMAIN-CONTAINING PROTEIN"/>
    <property type="match status" value="1"/>
</dbReference>
<gene>
    <name evidence="4" type="ORF">KUF71_004952</name>
</gene>
<reference evidence="4" key="1">
    <citation type="submission" date="2021-07" db="EMBL/GenBank/DDBJ databases">
        <authorList>
            <person name="Catto M.A."/>
            <person name="Jacobson A."/>
            <person name="Kennedy G."/>
            <person name="Labadie P."/>
            <person name="Hunt B.G."/>
            <person name="Srinivasan R."/>
        </authorList>
    </citation>
    <scope>NUCLEOTIDE SEQUENCE</scope>
    <source>
        <strain evidence="4">PL_HMW_Pooled</strain>
        <tissue evidence="4">Head</tissue>
    </source>
</reference>
<sequence length="651" mass="68889">MAVRAERLQLCGHGGGGHGAARTPTRSVAVYKQAVPAAVPQQPASPCSSSPSPSRARALRPLNALAAAKRKSAVELLQESKAFYVKSDCVRDRQQRLQRPPACSSSPPCSPVSGTVGAAPLAAAAPVPAPMGPMGLSSALLSPPPSPVPMSSPCTPLGAEPMPPAPPGFQEGTSAAAVSPSPRSLLMPKSPRLGLGHGSSGSAGTTWAQRRAASQQLQSDRLQTKLRRLLNADSKENVYYDGGDDEHDDAHTVAGERALSRSYGRSNSQTHQAYSSRTWSNQTSATLHKSLPDLHTSPTPTRQSVPRWSSDNSSNRDSSTSSHSGDGCGYVDYIHRRSGSQRGSRSLHYSGDSMSVVSSGGRTHQSHRSQPAQGPAAREMCGGELRRGGSSGSSSGARTHRSQPEGRSRANTVSEALIRQSSGGSSAALSGMSSWSPRYRSRPTSQYHSMRNTSAEELEGSRGKRGSRGSLGSRGSSQKSDHENYSSPPQCSRVAELCWNFEPRRPILRSKSDISHRYSGSVNVPLSPPCQDPAQLENFFEQLGLDNTEFRYVSRSRSDSSDSPVFFSSVSSVDSNNGGWNAPWSAPGSGLATSVGGTTGTPGGMMGSGHSGKNIEQPSIVERNARIIKWLCNCRKAQKEMYQALGNGNVT</sequence>
<feature type="compositionally biased region" description="Polar residues" evidence="2">
    <location>
        <begin position="296"/>
        <end position="307"/>
    </location>
</feature>
<reference evidence="4" key="2">
    <citation type="journal article" date="2023" name="BMC Genomics">
        <title>Pest status, molecular evolution, and epigenetic factors derived from the genome assembly of Frankliniella fusca, a thysanopteran phytovirus vector.</title>
        <authorList>
            <person name="Catto M.A."/>
            <person name="Labadie P.E."/>
            <person name="Jacobson A.L."/>
            <person name="Kennedy G.G."/>
            <person name="Srinivasan R."/>
            <person name="Hunt B.G."/>
        </authorList>
    </citation>
    <scope>NUCLEOTIDE SEQUENCE</scope>
    <source>
        <strain evidence="4">PL_HMW_Pooled</strain>
    </source>
</reference>
<protein>
    <submittedName>
        <fullName evidence="4">Protein FAM110C</fullName>
    </submittedName>
</protein>
<feature type="compositionally biased region" description="Low complexity" evidence="2">
    <location>
        <begin position="202"/>
        <end position="219"/>
    </location>
</feature>
<name>A0AAE1HZ75_9NEOP</name>